<evidence type="ECO:0000313" key="1">
    <source>
        <dbReference type="EMBL" id="MUG67998.1"/>
    </source>
</evidence>
<dbReference type="EMBL" id="WOAA01000020">
    <property type="protein sequence ID" value="MUG67998.1"/>
    <property type="molecule type" value="Genomic_DNA"/>
</dbReference>
<dbReference type="InterPro" id="IPR011256">
    <property type="entry name" value="Reg_factor_effector_dom_sf"/>
</dbReference>
<dbReference type="Gene3D" id="3.20.80.10">
    <property type="entry name" value="Regulatory factor, effector binding domain"/>
    <property type="match status" value="1"/>
</dbReference>
<sequence>MSSRSSVFREDVRKTNKEYYSLKDKKVKYYLIPEMIYLESIGSGERDIYRMYDYKEVWTIGRFINRVKFYTVRDLGKNFSRMPLELAWGDSDYEYKVSMWVPEYITEDLFEVTMTDLRERYDFVKNLSISLNSRQERKCAQLLHFGEYSHIESSKQYLLEEINAKGYSPTGRLEEIFMNHPHCNPPDKLQILLRQEVDDSFLIEEPDIT</sequence>
<organism evidence="1 2">
    <name type="scientific">Paenibacillus campinasensis</name>
    <dbReference type="NCBI Taxonomy" id="66347"/>
    <lineage>
        <taxon>Bacteria</taxon>
        <taxon>Bacillati</taxon>
        <taxon>Bacillota</taxon>
        <taxon>Bacilli</taxon>
        <taxon>Bacillales</taxon>
        <taxon>Paenibacillaceae</taxon>
        <taxon>Paenibacillus</taxon>
    </lineage>
</organism>
<dbReference type="Proteomes" id="UP000435177">
    <property type="component" value="Unassembled WGS sequence"/>
</dbReference>
<protein>
    <recommendedName>
        <fullName evidence="3">GyrI-like small molecule binding domain-containing protein</fullName>
    </recommendedName>
</protein>
<gene>
    <name evidence="1" type="ORF">GNP94_18600</name>
</gene>
<reference evidence="1 2" key="1">
    <citation type="submission" date="2019-11" db="EMBL/GenBank/DDBJ databases">
        <title>Draft genome sequences of five Paenibacillus species of dairy origin.</title>
        <authorList>
            <person name="Olajide A.M."/>
            <person name="Chen S."/>
            <person name="Lapointe G."/>
        </authorList>
    </citation>
    <scope>NUCLEOTIDE SEQUENCE [LARGE SCALE GENOMIC DNA]</scope>
    <source>
        <strain evidence="1 2">3CS1</strain>
    </source>
</reference>
<accession>A0ABW9T3V9</accession>
<proteinExistence type="predicted"/>
<comment type="caution">
    <text evidence="1">The sequence shown here is derived from an EMBL/GenBank/DDBJ whole genome shotgun (WGS) entry which is preliminary data.</text>
</comment>
<evidence type="ECO:0008006" key="3">
    <source>
        <dbReference type="Google" id="ProtNLM"/>
    </source>
</evidence>
<keyword evidence="2" id="KW-1185">Reference proteome</keyword>
<name>A0ABW9T3V9_9BACL</name>
<dbReference type="RefSeq" id="WP_095397138.1">
    <property type="nucleotide sequence ID" value="NZ_WOAA01000020.1"/>
</dbReference>
<evidence type="ECO:0000313" key="2">
    <source>
        <dbReference type="Proteomes" id="UP000435177"/>
    </source>
</evidence>